<evidence type="ECO:0000313" key="1">
    <source>
        <dbReference type="EMBL" id="MPC90422.1"/>
    </source>
</evidence>
<comment type="caution">
    <text evidence="1">The sequence shown here is derived from an EMBL/GenBank/DDBJ whole genome shotgun (WGS) entry which is preliminary data.</text>
</comment>
<reference evidence="1 2" key="1">
    <citation type="submission" date="2019-05" db="EMBL/GenBank/DDBJ databases">
        <title>Another draft genome of Portunus trituberculatus and its Hox gene families provides insights of decapod evolution.</title>
        <authorList>
            <person name="Jeong J.-H."/>
            <person name="Song I."/>
            <person name="Kim S."/>
            <person name="Choi T."/>
            <person name="Kim D."/>
            <person name="Ryu S."/>
            <person name="Kim W."/>
        </authorList>
    </citation>
    <scope>NUCLEOTIDE SEQUENCE [LARGE SCALE GENOMIC DNA]</scope>
    <source>
        <tissue evidence="1">Muscle</tissue>
    </source>
</reference>
<keyword evidence="2" id="KW-1185">Reference proteome</keyword>
<dbReference type="Proteomes" id="UP000324222">
    <property type="component" value="Unassembled WGS sequence"/>
</dbReference>
<organism evidence="1 2">
    <name type="scientific">Portunus trituberculatus</name>
    <name type="common">Swimming crab</name>
    <name type="synonym">Neptunus trituberculatus</name>
    <dbReference type="NCBI Taxonomy" id="210409"/>
    <lineage>
        <taxon>Eukaryota</taxon>
        <taxon>Metazoa</taxon>
        <taxon>Ecdysozoa</taxon>
        <taxon>Arthropoda</taxon>
        <taxon>Crustacea</taxon>
        <taxon>Multicrustacea</taxon>
        <taxon>Malacostraca</taxon>
        <taxon>Eumalacostraca</taxon>
        <taxon>Eucarida</taxon>
        <taxon>Decapoda</taxon>
        <taxon>Pleocyemata</taxon>
        <taxon>Brachyura</taxon>
        <taxon>Eubrachyura</taxon>
        <taxon>Portunoidea</taxon>
        <taxon>Portunidae</taxon>
        <taxon>Portuninae</taxon>
        <taxon>Portunus</taxon>
    </lineage>
</organism>
<dbReference type="Gene3D" id="3.60.10.10">
    <property type="entry name" value="Endonuclease/exonuclease/phosphatase"/>
    <property type="match status" value="1"/>
</dbReference>
<dbReference type="SUPFAM" id="SSF56219">
    <property type="entry name" value="DNase I-like"/>
    <property type="match status" value="1"/>
</dbReference>
<dbReference type="EMBL" id="VSRR010084360">
    <property type="protein sequence ID" value="MPC90422.1"/>
    <property type="molecule type" value="Genomic_DNA"/>
</dbReference>
<gene>
    <name evidence="1" type="ORF">E2C01_085409</name>
</gene>
<proteinExistence type="predicted"/>
<name>A0A5B7J2L8_PORTR</name>
<dbReference type="AlphaFoldDB" id="A0A5B7J2L8"/>
<evidence type="ECO:0000313" key="2">
    <source>
        <dbReference type="Proteomes" id="UP000324222"/>
    </source>
</evidence>
<protein>
    <submittedName>
        <fullName evidence="1">Uncharacterized protein</fullName>
    </submittedName>
</protein>
<dbReference type="InterPro" id="IPR036691">
    <property type="entry name" value="Endo/exonu/phosph_ase_sf"/>
</dbReference>
<sequence length="92" mass="10691">MRQSKTDMDNGYNIWKRDRVGKGGGVMMMLRKDIVVNQVECGEGKAEVLYIKIHINKKELAIIVTYVPPKTNSWTNQEYKDMKEESLRKGEK</sequence>
<accession>A0A5B7J2L8</accession>